<proteinExistence type="predicted"/>
<reference evidence="1" key="3">
    <citation type="submission" date="2025-09" db="UniProtKB">
        <authorList>
            <consortium name="Ensembl"/>
        </authorList>
    </citation>
    <scope>IDENTIFICATION</scope>
</reference>
<organism evidence="1 2">
    <name type="scientific">Coturnix japonica</name>
    <name type="common">Japanese quail</name>
    <name type="synonym">Coturnix coturnix japonica</name>
    <dbReference type="NCBI Taxonomy" id="93934"/>
    <lineage>
        <taxon>Eukaryota</taxon>
        <taxon>Metazoa</taxon>
        <taxon>Chordata</taxon>
        <taxon>Craniata</taxon>
        <taxon>Vertebrata</taxon>
        <taxon>Euteleostomi</taxon>
        <taxon>Archelosauria</taxon>
        <taxon>Archosauria</taxon>
        <taxon>Dinosauria</taxon>
        <taxon>Saurischia</taxon>
        <taxon>Theropoda</taxon>
        <taxon>Coelurosauria</taxon>
        <taxon>Aves</taxon>
        <taxon>Neognathae</taxon>
        <taxon>Galloanserae</taxon>
        <taxon>Galliformes</taxon>
        <taxon>Phasianidae</taxon>
        <taxon>Perdicinae</taxon>
        <taxon>Coturnix</taxon>
    </lineage>
</organism>
<name>A0A8C2SY99_COTJA</name>
<dbReference type="AlphaFoldDB" id="A0A8C2SY99"/>
<dbReference type="Ensembl" id="ENSCJPT00005007907.1">
    <property type="protein sequence ID" value="ENSCJPP00005004798.1"/>
    <property type="gene ID" value="ENSCJPG00005004662.1"/>
</dbReference>
<evidence type="ECO:0000313" key="1">
    <source>
        <dbReference type="Ensembl" id="ENSCJPP00005004798.1"/>
    </source>
</evidence>
<protein>
    <submittedName>
        <fullName evidence="1">Uncharacterized protein</fullName>
    </submittedName>
</protein>
<reference evidence="1" key="2">
    <citation type="submission" date="2025-08" db="UniProtKB">
        <authorList>
            <consortium name="Ensembl"/>
        </authorList>
    </citation>
    <scope>IDENTIFICATION</scope>
</reference>
<evidence type="ECO:0000313" key="2">
    <source>
        <dbReference type="Proteomes" id="UP000694412"/>
    </source>
</evidence>
<accession>A0A8C2SY99</accession>
<reference evidence="1" key="1">
    <citation type="submission" date="2015-11" db="EMBL/GenBank/DDBJ databases">
        <authorList>
            <consortium name="International Coturnix japonica Genome Analysis Consortium"/>
            <person name="Warren W."/>
            <person name="Burt D.W."/>
            <person name="Antin P.B."/>
            <person name="Lanford R."/>
            <person name="Gros J."/>
            <person name="Wilson R.K."/>
        </authorList>
    </citation>
    <scope>NUCLEOTIDE SEQUENCE [LARGE SCALE GENOMIC DNA]</scope>
</reference>
<sequence>FFLISPYFYVLYLHLKMRRNVFLNSERICSIQLGTLALCGAKWVPLSCRIASVLSSYCLVATGLMLADYNSVASHFRFI</sequence>
<keyword evidence="2" id="KW-1185">Reference proteome</keyword>
<dbReference type="Proteomes" id="UP000694412">
    <property type="component" value="Chromosome 19"/>
</dbReference>
<dbReference type="GeneTree" id="ENSGT01040000244754"/>